<sequence>MRQSHNSPMYETRSSDDQAQDDDVSEDLTPVDGISEDVPRPDWFLNQTLDIVDKSSSHVAINRAAQWLSYCICNDAACQPPDPGYMPSRVLDVQSCGSQRGPFLVEPVTPGPYACLSYCWGPHSDSVLKTTTKNISTHFQNIPLSSMPPGVQDAVTVCRGLGIPYLWVDALCIIQDDRIAWLRDASQMDRIYSNSYLTIAALEPATCTERFLGEQAFADPSWQCRLIADNETASTPEVFIRPGTTYIGDQDDTHSLDKRGWCLQESVLPRRRLCYNGKEMIWECVCRKICECAHTLEQPKSTLYSQLGAAINPGDWKHTKIRRRGEQTKWNRAKTPQSKPGSLTLATFYTYDVDSDEDERDAKIHQAGMWWAKKIFEATDGACNAYKDDGHGFALNGQVRQILETLEDYGERFIKDDDHLGKRISKFQRRFRAMSSEYSGSGEI</sequence>
<comment type="caution">
    <text evidence="3">The sequence shown here is derived from an EMBL/GenBank/DDBJ whole genome shotgun (WGS) entry which is preliminary data.</text>
</comment>
<evidence type="ECO:0000256" key="1">
    <source>
        <dbReference type="SAM" id="MobiDB-lite"/>
    </source>
</evidence>
<keyword evidence="4" id="KW-1185">Reference proteome</keyword>
<evidence type="ECO:0000313" key="4">
    <source>
        <dbReference type="Proteomes" id="UP000294003"/>
    </source>
</evidence>
<accession>A0ABY0GW53</accession>
<feature type="region of interest" description="Disordered" evidence="1">
    <location>
        <begin position="1"/>
        <end position="36"/>
    </location>
</feature>
<dbReference type="Pfam" id="PF06985">
    <property type="entry name" value="HET"/>
    <property type="match status" value="1"/>
</dbReference>
<dbReference type="EMBL" id="QJNS01000702">
    <property type="protein sequence ID" value="RYO75535.1"/>
    <property type="molecule type" value="Genomic_DNA"/>
</dbReference>
<dbReference type="Proteomes" id="UP000294003">
    <property type="component" value="Unassembled WGS sequence"/>
</dbReference>
<organism evidence="3 4">
    <name type="scientific">Monosporascus cannonballus</name>
    <dbReference type="NCBI Taxonomy" id="155416"/>
    <lineage>
        <taxon>Eukaryota</taxon>
        <taxon>Fungi</taxon>
        <taxon>Dikarya</taxon>
        <taxon>Ascomycota</taxon>
        <taxon>Pezizomycotina</taxon>
        <taxon>Sordariomycetes</taxon>
        <taxon>Xylariomycetidae</taxon>
        <taxon>Xylariales</taxon>
        <taxon>Xylariales incertae sedis</taxon>
        <taxon>Monosporascus</taxon>
    </lineage>
</organism>
<gene>
    <name evidence="3" type="ORF">DL762_009961</name>
</gene>
<evidence type="ECO:0000313" key="3">
    <source>
        <dbReference type="EMBL" id="RYO75535.1"/>
    </source>
</evidence>
<proteinExistence type="predicted"/>
<name>A0ABY0GW53_9PEZI</name>
<evidence type="ECO:0000259" key="2">
    <source>
        <dbReference type="Pfam" id="PF06985"/>
    </source>
</evidence>
<feature type="domain" description="Heterokaryon incompatibility" evidence="2">
    <location>
        <begin position="113"/>
        <end position="265"/>
    </location>
</feature>
<reference evidence="3 4" key="1">
    <citation type="submission" date="2018-06" db="EMBL/GenBank/DDBJ databases">
        <title>Complete Genomes of Monosporascus.</title>
        <authorList>
            <person name="Robinson A.J."/>
            <person name="Natvig D.O."/>
        </authorList>
    </citation>
    <scope>NUCLEOTIDE SEQUENCE [LARGE SCALE GENOMIC DNA]</scope>
    <source>
        <strain evidence="3 4">CBS 609.92</strain>
    </source>
</reference>
<protein>
    <recommendedName>
        <fullName evidence="2">Heterokaryon incompatibility domain-containing protein</fullName>
    </recommendedName>
</protein>
<dbReference type="PANTHER" id="PTHR33112:SF16">
    <property type="entry name" value="HETEROKARYON INCOMPATIBILITY DOMAIN-CONTAINING PROTEIN"/>
    <property type="match status" value="1"/>
</dbReference>
<dbReference type="PANTHER" id="PTHR33112">
    <property type="entry name" value="DOMAIN PROTEIN, PUTATIVE-RELATED"/>
    <property type="match status" value="1"/>
</dbReference>
<dbReference type="InterPro" id="IPR010730">
    <property type="entry name" value="HET"/>
</dbReference>